<keyword evidence="1" id="KW-0812">Transmembrane</keyword>
<evidence type="ECO:0000313" key="2">
    <source>
        <dbReference type="EMBL" id="UQN14974.1"/>
    </source>
</evidence>
<gene>
    <name evidence="2" type="ORF">M3M28_00460</name>
</gene>
<keyword evidence="1" id="KW-1133">Transmembrane helix</keyword>
<organism evidence="2">
    <name type="scientific">Gulosibacter sediminis</name>
    <dbReference type="NCBI Taxonomy" id="1729695"/>
    <lineage>
        <taxon>Bacteria</taxon>
        <taxon>Bacillati</taxon>
        <taxon>Actinomycetota</taxon>
        <taxon>Actinomycetes</taxon>
        <taxon>Micrococcales</taxon>
        <taxon>Microbacteriaceae</taxon>
        <taxon>Gulosibacter</taxon>
    </lineage>
</organism>
<proteinExistence type="predicted"/>
<evidence type="ECO:0000256" key="1">
    <source>
        <dbReference type="SAM" id="Phobius"/>
    </source>
</evidence>
<feature type="transmembrane region" description="Helical" evidence="1">
    <location>
        <begin position="13"/>
        <end position="30"/>
    </location>
</feature>
<sequence length="181" mass="19963">MKSPVTARDTLPLIGYAALAGVLLAPLRHYRGTRAEIDRAKFEHDSFPLSTYPMFSADRRGRLYLPHVVVFTAAGERRIPHYRHFGAGGLNQVRKQIARAVRAGQAASVAQQYADSLAAAGERELVRVEVVRARFVFDRYFAGRTAPSSEVVHAECRVGGTAVRCRVTRKSAAIDPSQEPM</sequence>
<protein>
    <submittedName>
        <fullName evidence="2">Uncharacterized protein</fullName>
    </submittedName>
</protein>
<reference evidence="2" key="1">
    <citation type="submission" date="2022-05" db="EMBL/GenBank/DDBJ databases">
        <title>Complete genome sequence of toluene-degrading Gulosibacter sediminis strain ACHW.36C.</title>
        <authorList>
            <person name="Wai A.C."/>
            <person name="Lai G.K."/>
            <person name="Griffin S.D."/>
            <person name="Leung F.C."/>
        </authorList>
    </citation>
    <scope>NUCLEOTIDE SEQUENCE [LARGE SCALE GENOMIC DNA]</scope>
    <source>
        <strain evidence="2">ACHW.36C</strain>
    </source>
</reference>
<name>A0ABY4MY74_9MICO</name>
<dbReference type="EMBL" id="CP097160">
    <property type="protein sequence ID" value="UQN14974.1"/>
    <property type="molecule type" value="Genomic_DNA"/>
</dbReference>
<accession>A0ABY4MY74</accession>
<keyword evidence="1" id="KW-0472">Membrane</keyword>